<dbReference type="Pfam" id="PF12799">
    <property type="entry name" value="LRR_4"/>
    <property type="match status" value="1"/>
</dbReference>
<dbReference type="Gene3D" id="3.80.10.10">
    <property type="entry name" value="Ribonuclease Inhibitor"/>
    <property type="match status" value="4"/>
</dbReference>
<dbReference type="FunFam" id="3.80.10.10:FF:000095">
    <property type="entry name" value="LRR receptor-like serine/threonine-protein kinase GSO1"/>
    <property type="match status" value="1"/>
</dbReference>
<feature type="domain" description="Leucine-rich repeat-containing N-terminal plant-type" evidence="13">
    <location>
        <begin position="42"/>
        <end position="83"/>
    </location>
</feature>
<feature type="transmembrane region" description="Helical" evidence="11">
    <location>
        <begin position="1214"/>
        <end position="1234"/>
    </location>
</feature>
<dbReference type="PROSITE" id="PS51450">
    <property type="entry name" value="LRR"/>
    <property type="match status" value="1"/>
</dbReference>
<organism evidence="15 16">
    <name type="scientific">Setaria viridis</name>
    <name type="common">Green bristlegrass</name>
    <name type="synonym">Setaria italica subsp. viridis</name>
    <dbReference type="NCBI Taxonomy" id="4556"/>
    <lineage>
        <taxon>Eukaryota</taxon>
        <taxon>Viridiplantae</taxon>
        <taxon>Streptophyta</taxon>
        <taxon>Embryophyta</taxon>
        <taxon>Tracheophyta</taxon>
        <taxon>Spermatophyta</taxon>
        <taxon>Magnoliopsida</taxon>
        <taxon>Liliopsida</taxon>
        <taxon>Poales</taxon>
        <taxon>Poaceae</taxon>
        <taxon>PACMAD clade</taxon>
        <taxon>Panicoideae</taxon>
        <taxon>Panicodae</taxon>
        <taxon>Paniceae</taxon>
        <taxon>Cenchrinae</taxon>
        <taxon>Setaria</taxon>
    </lineage>
</organism>
<dbReference type="Gramene" id="TKW09107">
    <property type="protein sequence ID" value="TKW09107"/>
    <property type="gene ID" value="SEVIR_6G071300v2"/>
</dbReference>
<dbReference type="PANTHER" id="PTHR48061">
    <property type="entry name" value="LEUCINE-RICH REPEAT RECEPTOR PROTEIN KINASE EMS1-LIKE-RELATED"/>
    <property type="match status" value="1"/>
</dbReference>
<sequence length="1258" mass="139603">MASIGWVLLLFLAQLHTLLSTSIAHRADGGNLTHLPVSFLCHPNQAKALLQLKQSFSFSRSTTRLSSWRNGTDCCLWEGVGCDPSSGHVTILDLNNRRLSTHGLDPALFSLISLQRLDLSMNDISGYNIRSAGFERFTFLTHLNLSNSRLYGQIPPSISKLVNLLSLDLSTYNIDYPLGLDGPNYYYYYNNLRESSFDTFVANLSNLRELYLDSVDLSNSGEEWGTSLAAYVPQLQVLSLADCHLSGPIHKALSRLHSLVVINLQENFYATAGPFPEFFMDFPNLTVLQLSGTNLEGRLPSRPFQSKNLRVLDLSYNMNLSGHVPNFSNASSLETLRLHRTNFVYDIPTPSSNFTSLKELVLNRNFISVDFLSAFGRLKSLHQLDLDCLLDNELDLDLDSASDLGPIFSWIGQHKNLTSLGLSGCNFSGVPPALLSNFMNLKNLKFNNCDLPRPVLHAVGNLTGLQTLEMDVYTYGSMPSSIGNLTNLRNLYIEDTGFSGPMPAAIGELTNLRNLYIVSCGFSGPMPPAIGKLTNLRYMYIEDFGFSGSMPAPIGNLTNLEAMEIHGRQISGLIPYAIGQLNKLRWLILQDCNFSGSIPSSIVNLTQLTMLDLSSNSLNGEIPPSIFSLPILNRLDLSFNQLSGPLQGFDKAGPQLETVRFKNNELSGFIPKAIFQLTSLVCIDVSSNNLIGSVDLAHFRRLTYLAVLNLSYNKLHVMASEDNNPVETSYLAGLRELRLVSCKITQFPRFLRHVDHISYLDLSCNKISGDIPNWIWETTWNVRQLNLSHNMFTGMQLSSYVVPFNTLIEALDLSFNRLSGMIPMPKLSGLILDYSNNMFSSLLPNWTSYLRDTIYLSMSKNNIHGHVSPSICNATYLLDVLDLSYNYFNGPIPHCFIENIPFGVLNLRQNRLEGMLPSNITTRCSLQTIDLHGNKIEGRLPRGLSNCTYLEVIDFGSNKIADAFPSWLRGLPKLSVLVLRSNQMYGTIGDIVGDTKCEECFPSLQIIDLASNNFSGTLRPQWFKQLKSMMAEFNSSGKTLETLSTISVSDREHSYQYSVEIMYKGADMPFGRMLTTVTAIDFSKNSLEGTIPETFGSLVSLRVLSLSHNAFTGKIPAQLGSMTDLESLDLSCNQLSGDIPQELTDLTFLGSLNLSYNHLVGKIPQSRQFSTFDSSSFEGNAGLCGLQLPKFPCGSSPHSPGVAHGDKSSRHIDVVLFLFVGLGFGVGFAAAIVVKWDRFGRCFYCNCKSLAYLITTRR</sequence>
<keyword evidence="6 12" id="KW-0732">Signal</keyword>
<dbReference type="Pfam" id="PF23598">
    <property type="entry name" value="LRR_14"/>
    <property type="match status" value="1"/>
</dbReference>
<dbReference type="SUPFAM" id="SSF52058">
    <property type="entry name" value="L domain-like"/>
    <property type="match status" value="2"/>
</dbReference>
<dbReference type="FunFam" id="3.80.10.10:FF:000213">
    <property type="entry name" value="Tyrosine-sulfated glycopeptide receptor 1"/>
    <property type="match status" value="1"/>
</dbReference>
<feature type="signal peptide" evidence="12">
    <location>
        <begin position="1"/>
        <end position="20"/>
    </location>
</feature>
<dbReference type="OMA" id="GVKNFNF"/>
<dbReference type="Pfam" id="PF08263">
    <property type="entry name" value="LRRNT_2"/>
    <property type="match status" value="1"/>
</dbReference>
<dbReference type="AlphaFoldDB" id="A0A4U6UFB0"/>
<evidence type="ECO:0000259" key="13">
    <source>
        <dbReference type="Pfam" id="PF08263"/>
    </source>
</evidence>
<evidence type="ECO:0000259" key="14">
    <source>
        <dbReference type="Pfam" id="PF23598"/>
    </source>
</evidence>
<evidence type="ECO:0000256" key="4">
    <source>
        <dbReference type="ARBA" id="ARBA00022614"/>
    </source>
</evidence>
<reference evidence="15" key="1">
    <citation type="submission" date="2019-03" db="EMBL/GenBank/DDBJ databases">
        <title>WGS assembly of Setaria viridis.</title>
        <authorList>
            <person name="Huang P."/>
            <person name="Jenkins J."/>
            <person name="Grimwood J."/>
            <person name="Barry K."/>
            <person name="Healey A."/>
            <person name="Mamidi S."/>
            <person name="Sreedasyam A."/>
            <person name="Shu S."/>
            <person name="Feldman M."/>
            <person name="Wu J."/>
            <person name="Yu Y."/>
            <person name="Chen C."/>
            <person name="Johnson J."/>
            <person name="Rokhsar D."/>
            <person name="Baxter I."/>
            <person name="Schmutz J."/>
            <person name="Brutnell T."/>
            <person name="Kellogg E."/>
        </authorList>
    </citation>
    <scope>NUCLEOTIDE SEQUENCE [LARGE SCALE GENOMIC DNA]</scope>
</reference>
<dbReference type="InterPro" id="IPR046956">
    <property type="entry name" value="RLP23-like"/>
</dbReference>
<keyword evidence="10" id="KW-0325">Glycoprotein</keyword>
<dbReference type="InterPro" id="IPR003591">
    <property type="entry name" value="Leu-rich_rpt_typical-subtyp"/>
</dbReference>
<comment type="similarity">
    <text evidence="2">Belongs to the RLP family.</text>
</comment>
<evidence type="ECO:0000256" key="9">
    <source>
        <dbReference type="ARBA" id="ARBA00023136"/>
    </source>
</evidence>
<evidence type="ECO:0000256" key="1">
    <source>
        <dbReference type="ARBA" id="ARBA00004251"/>
    </source>
</evidence>
<keyword evidence="8 11" id="KW-1133">Transmembrane helix</keyword>
<dbReference type="Proteomes" id="UP000298652">
    <property type="component" value="Chromosome 6"/>
</dbReference>
<dbReference type="PANTHER" id="PTHR48061:SF35">
    <property type="entry name" value="LEUCINE-RICH REPEAT-CONTAINING N-TERMINAL PLANT-TYPE DOMAIN-CONTAINING PROTEIN"/>
    <property type="match status" value="1"/>
</dbReference>
<evidence type="ECO:0000256" key="11">
    <source>
        <dbReference type="SAM" id="Phobius"/>
    </source>
</evidence>
<dbReference type="SUPFAM" id="SSF52047">
    <property type="entry name" value="RNI-like"/>
    <property type="match status" value="2"/>
</dbReference>
<evidence type="ECO:0000256" key="6">
    <source>
        <dbReference type="ARBA" id="ARBA00022729"/>
    </source>
</evidence>
<dbReference type="Pfam" id="PF13855">
    <property type="entry name" value="LRR_8"/>
    <property type="match status" value="1"/>
</dbReference>
<keyword evidence="7" id="KW-0677">Repeat</keyword>
<evidence type="ECO:0000313" key="16">
    <source>
        <dbReference type="Proteomes" id="UP000298652"/>
    </source>
</evidence>
<evidence type="ECO:0000256" key="10">
    <source>
        <dbReference type="ARBA" id="ARBA00023180"/>
    </source>
</evidence>
<keyword evidence="4" id="KW-0433">Leucine-rich repeat</keyword>
<evidence type="ECO:0000313" key="15">
    <source>
        <dbReference type="EMBL" id="TKW09107.1"/>
    </source>
</evidence>
<keyword evidence="16" id="KW-1185">Reference proteome</keyword>
<keyword evidence="5 11" id="KW-0812">Transmembrane</keyword>
<name>A0A4U6UFB0_SETVI</name>
<keyword evidence="9 11" id="KW-0472">Membrane</keyword>
<evidence type="ECO:0000256" key="8">
    <source>
        <dbReference type="ARBA" id="ARBA00022989"/>
    </source>
</evidence>
<feature type="domain" description="Disease resistance R13L4/SHOC-2-like LRR" evidence="14">
    <location>
        <begin position="419"/>
        <end position="566"/>
    </location>
</feature>
<dbReference type="EMBL" id="CM016557">
    <property type="protein sequence ID" value="TKW09107.1"/>
    <property type="molecule type" value="Genomic_DNA"/>
</dbReference>
<dbReference type="InterPro" id="IPR032675">
    <property type="entry name" value="LRR_dom_sf"/>
</dbReference>
<dbReference type="Pfam" id="PF00560">
    <property type="entry name" value="LRR_1"/>
    <property type="match status" value="4"/>
</dbReference>
<evidence type="ECO:0000256" key="12">
    <source>
        <dbReference type="SAM" id="SignalP"/>
    </source>
</evidence>
<comment type="subcellular location">
    <subcellularLocation>
        <location evidence="1">Cell membrane</location>
        <topology evidence="1">Single-pass type I membrane protein</topology>
    </subcellularLocation>
</comment>
<feature type="chain" id="PRO_5020236021" evidence="12">
    <location>
        <begin position="21"/>
        <end position="1258"/>
    </location>
</feature>
<accession>A0A4U6UFB0</accession>
<gene>
    <name evidence="15" type="ORF">SEVIR_6G071300v2</name>
</gene>
<dbReference type="InterPro" id="IPR055414">
    <property type="entry name" value="LRR_R13L4/SHOC2-like"/>
</dbReference>
<dbReference type="InterPro" id="IPR001611">
    <property type="entry name" value="Leu-rich_rpt"/>
</dbReference>
<evidence type="ECO:0000256" key="3">
    <source>
        <dbReference type="ARBA" id="ARBA00022475"/>
    </source>
</evidence>
<keyword evidence="3" id="KW-1003">Cell membrane</keyword>
<dbReference type="GO" id="GO:0005886">
    <property type="term" value="C:plasma membrane"/>
    <property type="evidence" value="ECO:0007669"/>
    <property type="project" value="UniProtKB-SubCell"/>
</dbReference>
<dbReference type="SMART" id="SM00369">
    <property type="entry name" value="LRR_TYP"/>
    <property type="match status" value="12"/>
</dbReference>
<evidence type="ECO:0000256" key="5">
    <source>
        <dbReference type="ARBA" id="ARBA00022692"/>
    </source>
</evidence>
<evidence type="ECO:0000256" key="7">
    <source>
        <dbReference type="ARBA" id="ARBA00022737"/>
    </source>
</evidence>
<protein>
    <submittedName>
        <fullName evidence="15">Uncharacterized protein</fullName>
    </submittedName>
</protein>
<dbReference type="InterPro" id="IPR013210">
    <property type="entry name" value="LRR_N_plant-typ"/>
</dbReference>
<proteinExistence type="inferred from homology"/>
<dbReference type="InterPro" id="IPR025875">
    <property type="entry name" value="Leu-rich_rpt_4"/>
</dbReference>
<evidence type="ECO:0000256" key="2">
    <source>
        <dbReference type="ARBA" id="ARBA00009592"/>
    </source>
</evidence>